<gene>
    <name evidence="1" type="ORF">I79_000588</name>
</gene>
<dbReference type="AlphaFoldDB" id="G3GSH4"/>
<organism evidence="1 2">
    <name type="scientific">Cricetulus griseus</name>
    <name type="common">Chinese hamster</name>
    <name type="synonym">Cricetulus barabensis griseus</name>
    <dbReference type="NCBI Taxonomy" id="10029"/>
    <lineage>
        <taxon>Eukaryota</taxon>
        <taxon>Metazoa</taxon>
        <taxon>Chordata</taxon>
        <taxon>Craniata</taxon>
        <taxon>Vertebrata</taxon>
        <taxon>Euteleostomi</taxon>
        <taxon>Mammalia</taxon>
        <taxon>Eutheria</taxon>
        <taxon>Euarchontoglires</taxon>
        <taxon>Glires</taxon>
        <taxon>Rodentia</taxon>
        <taxon>Myomorpha</taxon>
        <taxon>Muroidea</taxon>
        <taxon>Cricetidae</taxon>
        <taxon>Cricetinae</taxon>
        <taxon>Cricetulus</taxon>
    </lineage>
</organism>
<evidence type="ECO:0000313" key="2">
    <source>
        <dbReference type="Proteomes" id="UP000001075"/>
    </source>
</evidence>
<dbReference type="EMBL" id="JH000011">
    <property type="protein sequence ID" value="EGV96560.1"/>
    <property type="molecule type" value="Genomic_DNA"/>
</dbReference>
<dbReference type="Proteomes" id="UP000001075">
    <property type="component" value="Unassembled WGS sequence"/>
</dbReference>
<sequence length="69" mass="7945">MVLLVTQKLGQRGAVFLYQQSVCPRTFKLEIKTGHLSPKRQFSKILNKAGYSHQINHKNRQSKIVHGRT</sequence>
<proteinExistence type="predicted"/>
<protein>
    <submittedName>
        <fullName evidence="1">Uncharacterized protein</fullName>
    </submittedName>
</protein>
<evidence type="ECO:0000313" key="1">
    <source>
        <dbReference type="EMBL" id="EGV96560.1"/>
    </source>
</evidence>
<reference evidence="2" key="1">
    <citation type="journal article" date="2011" name="Nat. Biotechnol.">
        <title>The genomic sequence of the Chinese hamster ovary (CHO)-K1 cell line.</title>
        <authorList>
            <person name="Xu X."/>
            <person name="Nagarajan H."/>
            <person name="Lewis N.E."/>
            <person name="Pan S."/>
            <person name="Cai Z."/>
            <person name="Liu X."/>
            <person name="Chen W."/>
            <person name="Xie M."/>
            <person name="Wang W."/>
            <person name="Hammond S."/>
            <person name="Andersen M.R."/>
            <person name="Neff N."/>
            <person name="Passarelli B."/>
            <person name="Koh W."/>
            <person name="Fan H.C."/>
            <person name="Wang J."/>
            <person name="Gui Y."/>
            <person name="Lee K.H."/>
            <person name="Betenbaugh M.J."/>
            <person name="Quake S.R."/>
            <person name="Famili I."/>
            <person name="Palsson B.O."/>
            <person name="Wang J."/>
        </authorList>
    </citation>
    <scope>NUCLEOTIDE SEQUENCE [LARGE SCALE GENOMIC DNA]</scope>
    <source>
        <strain evidence="2">CHO K1 cell line</strain>
    </source>
</reference>
<name>G3GSH4_CRIGR</name>
<dbReference type="InParanoid" id="G3GSH4"/>
<accession>G3GSH4</accession>